<evidence type="ECO:0000313" key="3">
    <source>
        <dbReference type="EMBL" id="PZP01520.1"/>
    </source>
</evidence>
<dbReference type="NCBIfam" id="NF004837">
    <property type="entry name" value="PRK06187.1"/>
    <property type="match status" value="1"/>
</dbReference>
<protein>
    <submittedName>
        <fullName evidence="3">Long-chain fatty acid--CoA ligase</fullName>
    </submittedName>
</protein>
<dbReference type="PANTHER" id="PTHR43767">
    <property type="entry name" value="LONG-CHAIN-FATTY-ACID--COA LIGASE"/>
    <property type="match status" value="1"/>
</dbReference>
<feature type="domain" description="AMP-binding enzyme C-terminal" evidence="2">
    <location>
        <begin position="480"/>
        <end position="557"/>
    </location>
</feature>
<sequence length="589" mass="64553">MESTMQERPFSVSQILTYGTNAHRNSTVTTYLGTEPEVTTFKEIGARVAALAHALAEDFGIRIGDRVATLMVNRTEHLEVLLAAPSMGAVFQPLNRQLADDQVIHTINHAEDRVIVCDAVDADRLVEMLPQCPTVEGVVLVGASPADITRIQDRITLTFAEADPDRRIHVADYEPLLDERPAIYDWPDLPETAPAALCYSTGTAGAPKGVVYSHRSLWLHSLGLRTADSFGIQNDTPFLLGVPIYHVLSWGVPLAAFMSGAPMVMTGHTTDPEHLAHVIEDAMPRQAHGASAVWMSLIVHYEKTPPRRMSLQTIYSGGSQVPPALIDAWEARYGVDMIHCWGMTETSPIGTVAHPPAGVAGQARAAYRYSQGRFPVGLEYRIVNDAGRALESHDRNAGELQVRGNTVAASYYESPSQTGDGAASVFRGEAVDDGSSRFTVDGWLRTGDIATVTQDGFLVIHDRKNDVIRSGGEWIYSASLENYLLAHPGVNEAAVIGIPDDKWGQRPLAVVVLAAGYEPTEETATDIRNSLLPQVPAWMAPENFCFVENIERTSVEKFDKKELRRLMRRGELDFMTLPDPDEEAEFGQD</sequence>
<dbReference type="InterPro" id="IPR025110">
    <property type="entry name" value="AMP-bd_C"/>
</dbReference>
<dbReference type="AlphaFoldDB" id="A0A2W5BAD7"/>
<dbReference type="Gene3D" id="3.30.300.30">
    <property type="match status" value="1"/>
</dbReference>
<dbReference type="InterPro" id="IPR000873">
    <property type="entry name" value="AMP-dep_synth/lig_dom"/>
</dbReference>
<dbReference type="InterPro" id="IPR050237">
    <property type="entry name" value="ATP-dep_AMP-bd_enzyme"/>
</dbReference>
<dbReference type="InterPro" id="IPR045851">
    <property type="entry name" value="AMP-bd_C_sf"/>
</dbReference>
<dbReference type="InterPro" id="IPR042099">
    <property type="entry name" value="ANL_N_sf"/>
</dbReference>
<name>A0A2W5BAD7_9CORY</name>
<dbReference type="NCBIfam" id="NF004143">
    <property type="entry name" value="PRK05620.1"/>
    <property type="match status" value="1"/>
</dbReference>
<comment type="caution">
    <text evidence="3">The sequence shown here is derived from an EMBL/GenBank/DDBJ whole genome shotgun (WGS) entry which is preliminary data.</text>
</comment>
<organism evidence="3 4">
    <name type="scientific">Corynebacterium urealyticum</name>
    <dbReference type="NCBI Taxonomy" id="43771"/>
    <lineage>
        <taxon>Bacteria</taxon>
        <taxon>Bacillati</taxon>
        <taxon>Actinomycetota</taxon>
        <taxon>Actinomycetes</taxon>
        <taxon>Mycobacteriales</taxon>
        <taxon>Corynebacteriaceae</taxon>
        <taxon>Corynebacterium</taxon>
    </lineage>
</organism>
<proteinExistence type="predicted"/>
<dbReference type="EMBL" id="QFNY01000067">
    <property type="protein sequence ID" value="PZP01520.1"/>
    <property type="molecule type" value="Genomic_DNA"/>
</dbReference>
<dbReference type="SUPFAM" id="SSF56801">
    <property type="entry name" value="Acetyl-CoA synthetase-like"/>
    <property type="match status" value="1"/>
</dbReference>
<feature type="domain" description="AMP-dependent synthetase/ligase" evidence="1">
    <location>
        <begin position="25"/>
        <end position="412"/>
    </location>
</feature>
<dbReference type="Pfam" id="PF00501">
    <property type="entry name" value="AMP-binding"/>
    <property type="match status" value="1"/>
</dbReference>
<accession>A0A2W5BAD7</accession>
<dbReference type="PANTHER" id="PTHR43767:SF11">
    <property type="entry name" value="MEDIUM-CHAIN-FATTY-ACID--COA LIGASE"/>
    <property type="match status" value="1"/>
</dbReference>
<gene>
    <name evidence="3" type="ORF">DI609_03955</name>
</gene>
<dbReference type="GO" id="GO:0016877">
    <property type="term" value="F:ligase activity, forming carbon-sulfur bonds"/>
    <property type="evidence" value="ECO:0007669"/>
    <property type="project" value="UniProtKB-ARBA"/>
</dbReference>
<dbReference type="Pfam" id="PF13193">
    <property type="entry name" value="AMP-binding_C"/>
    <property type="match status" value="1"/>
</dbReference>
<evidence type="ECO:0000259" key="2">
    <source>
        <dbReference type="Pfam" id="PF13193"/>
    </source>
</evidence>
<reference evidence="3 4" key="1">
    <citation type="submission" date="2017-11" db="EMBL/GenBank/DDBJ databases">
        <title>Infants hospitalized years apart are colonized by the same room-sourced microbial strains.</title>
        <authorList>
            <person name="Brooks B."/>
            <person name="Olm M.R."/>
            <person name="Firek B.A."/>
            <person name="Baker R."/>
            <person name="Thomas B.C."/>
            <person name="Morowitz M.J."/>
            <person name="Banfield J.F."/>
        </authorList>
    </citation>
    <scope>NUCLEOTIDE SEQUENCE [LARGE SCALE GENOMIC DNA]</scope>
    <source>
        <strain evidence="3">S2_012_000_R3_87</strain>
    </source>
</reference>
<keyword evidence="3" id="KW-0436">Ligase</keyword>
<dbReference type="Proteomes" id="UP000249451">
    <property type="component" value="Unassembled WGS sequence"/>
</dbReference>
<dbReference type="Gene3D" id="3.40.50.12780">
    <property type="entry name" value="N-terminal domain of ligase-like"/>
    <property type="match status" value="1"/>
</dbReference>
<evidence type="ECO:0000313" key="4">
    <source>
        <dbReference type="Proteomes" id="UP000249451"/>
    </source>
</evidence>
<evidence type="ECO:0000259" key="1">
    <source>
        <dbReference type="Pfam" id="PF00501"/>
    </source>
</evidence>